<keyword evidence="3" id="KW-1185">Reference proteome</keyword>
<evidence type="ECO:0000313" key="3">
    <source>
        <dbReference type="Proteomes" id="UP001596028"/>
    </source>
</evidence>
<dbReference type="Proteomes" id="UP001596028">
    <property type="component" value="Unassembled WGS sequence"/>
</dbReference>
<dbReference type="EMBL" id="JBHSEP010000001">
    <property type="protein sequence ID" value="MFC4596997.1"/>
    <property type="molecule type" value="Genomic_DNA"/>
</dbReference>
<evidence type="ECO:0008006" key="4">
    <source>
        <dbReference type="Google" id="ProtNLM"/>
    </source>
</evidence>
<protein>
    <recommendedName>
        <fullName evidence="4">TolB protein</fullName>
    </recommendedName>
</protein>
<dbReference type="PANTHER" id="PTHR36842">
    <property type="entry name" value="PROTEIN TOLB HOMOLOG"/>
    <property type="match status" value="1"/>
</dbReference>
<organism evidence="2 3">
    <name type="scientific">Cohnella hongkongensis</name>
    <dbReference type="NCBI Taxonomy" id="178337"/>
    <lineage>
        <taxon>Bacteria</taxon>
        <taxon>Bacillati</taxon>
        <taxon>Bacillota</taxon>
        <taxon>Bacilli</taxon>
        <taxon>Bacillales</taxon>
        <taxon>Paenibacillaceae</taxon>
        <taxon>Cohnella</taxon>
    </lineage>
</organism>
<evidence type="ECO:0000256" key="1">
    <source>
        <dbReference type="ARBA" id="ARBA00009820"/>
    </source>
</evidence>
<comment type="caution">
    <text evidence="2">The sequence shown here is derived from an EMBL/GenBank/DDBJ whole genome shotgun (WGS) entry which is preliminary data.</text>
</comment>
<dbReference type="Gene3D" id="2.120.10.30">
    <property type="entry name" value="TolB, C-terminal domain"/>
    <property type="match status" value="1"/>
</dbReference>
<sequence>MAKIRNALAGLGVASLLLLSGCGLQWNSDREQIEVSGQTITVLDNPEPSSYERTEMDELVRLDDVRGTDWLSDDRLLIDRENREMKPRRAEGASEYPRNVYVHELSTGAETPIAASAGHQGYAWVSPDRTKVFYKSYFPQAGTAKGYVADLAAGWTTAFTGNDEIAVDNGRWIDNESILYANLQGEIYEWRADGPAQRLLSNSGEKFPGNLALVGDRLMYTTLSGELVQLSPDEKTLIQVRGSVVWMVPSPDEQRLAIVSRIRSGDMELVITDLKGNVLHAIAQDSQLYGLAWSPDGIRLAYAGITPNGTVRGIYVADAATGLSASLSLDIRFIADPLRWNPSGNRLMVTSALPDEHRNRNRFVTYLIRVPE</sequence>
<name>A0ABV9F5R5_9BACL</name>
<evidence type="ECO:0000313" key="2">
    <source>
        <dbReference type="EMBL" id="MFC4596997.1"/>
    </source>
</evidence>
<dbReference type="InterPro" id="IPR011042">
    <property type="entry name" value="6-blade_b-propeller_TolB-like"/>
</dbReference>
<comment type="similarity">
    <text evidence="1">Belongs to the TolB family.</text>
</comment>
<dbReference type="InterPro" id="IPR011659">
    <property type="entry name" value="WD40"/>
</dbReference>
<dbReference type="RefSeq" id="WP_378091681.1">
    <property type="nucleotide sequence ID" value="NZ_JBHSEP010000001.1"/>
</dbReference>
<accession>A0ABV9F5R5</accession>
<dbReference type="PANTHER" id="PTHR36842:SF1">
    <property type="entry name" value="PROTEIN TOLB"/>
    <property type="match status" value="1"/>
</dbReference>
<proteinExistence type="inferred from homology"/>
<gene>
    <name evidence="2" type="ORF">ACFO3S_01995</name>
</gene>
<dbReference type="PROSITE" id="PS51257">
    <property type="entry name" value="PROKAR_LIPOPROTEIN"/>
    <property type="match status" value="1"/>
</dbReference>
<dbReference type="SUPFAM" id="SSF69304">
    <property type="entry name" value="Tricorn protease N-terminal domain"/>
    <property type="match status" value="1"/>
</dbReference>
<reference evidence="3" key="1">
    <citation type="journal article" date="2019" name="Int. J. Syst. Evol. Microbiol.">
        <title>The Global Catalogue of Microorganisms (GCM) 10K type strain sequencing project: providing services to taxonomists for standard genome sequencing and annotation.</title>
        <authorList>
            <consortium name="The Broad Institute Genomics Platform"/>
            <consortium name="The Broad Institute Genome Sequencing Center for Infectious Disease"/>
            <person name="Wu L."/>
            <person name="Ma J."/>
        </authorList>
    </citation>
    <scope>NUCLEOTIDE SEQUENCE [LARGE SCALE GENOMIC DNA]</scope>
    <source>
        <strain evidence="3">CCUG 49571</strain>
    </source>
</reference>
<dbReference type="Pfam" id="PF07676">
    <property type="entry name" value="PD40"/>
    <property type="match status" value="1"/>
</dbReference>